<keyword evidence="3" id="KW-1134">Transmembrane beta strand</keyword>
<keyword evidence="10" id="KW-1185">Reference proteome</keyword>
<sequence>MRLNHTRLFLAMTFCSLSGIASAASFQILEQSPAHLGTAFAGTASNINDASTVYFNPAAMGRLDSRAFTVAGNAIFTRAKFNDDGSNTGTITGKTDEIGLVPNIYYIQPLSDRLTFGLGINAPYGLASKYQDDWVGRYLATHSELEVVNVNATFAFDLSDTFSVGVGVNYQRAEVTLESKVDSTFGVAPSPTTDSNARIKGDDDAFAADVSLYFAPSESTRFGLVWRQGGEFNLDGNADFTLNAACAPGQGYPTGAPPAPTTGTICAGALGALEGKAKADFTLPDTITFSASQQLTQYWWVHADVAWTEWSSIQEVDVLNAGNGQMINQLELLYDDTMRYAIGFTHKSDCPWTWRFGIAIDEAPQTNPLINNPRIPDQDRLWLSAGFNYEFSPQMSMDVGYTYIKVDKTHIDNTNPQTGHQVAGHFDANVNILGVQANWKF</sequence>
<dbReference type="GO" id="GO:0009279">
    <property type="term" value="C:cell outer membrane"/>
    <property type="evidence" value="ECO:0007669"/>
    <property type="project" value="UniProtKB-SubCell"/>
</dbReference>
<evidence type="ECO:0000256" key="7">
    <source>
        <dbReference type="ARBA" id="ARBA00023237"/>
    </source>
</evidence>
<dbReference type="InterPro" id="IPR005017">
    <property type="entry name" value="OMPP1/FadL/TodX"/>
</dbReference>
<keyword evidence="4" id="KW-0812">Transmembrane</keyword>
<evidence type="ECO:0000313" key="10">
    <source>
        <dbReference type="Proteomes" id="UP000652567"/>
    </source>
</evidence>
<proteinExistence type="inferred from homology"/>
<keyword evidence="6" id="KW-0472">Membrane</keyword>
<protein>
    <submittedName>
        <fullName evidence="9">Transporter</fullName>
    </submittedName>
</protein>
<evidence type="ECO:0000256" key="8">
    <source>
        <dbReference type="SAM" id="SignalP"/>
    </source>
</evidence>
<evidence type="ECO:0000256" key="4">
    <source>
        <dbReference type="ARBA" id="ARBA00022692"/>
    </source>
</evidence>
<dbReference type="Gene3D" id="2.40.160.60">
    <property type="entry name" value="Outer membrane protein transport protein (OMPP1/FadL/TodX)"/>
    <property type="match status" value="1"/>
</dbReference>
<dbReference type="PANTHER" id="PTHR35093">
    <property type="entry name" value="OUTER MEMBRANE PROTEIN NMB0088-RELATED"/>
    <property type="match status" value="1"/>
</dbReference>
<evidence type="ECO:0000256" key="5">
    <source>
        <dbReference type="ARBA" id="ARBA00022729"/>
    </source>
</evidence>
<comment type="subcellular location">
    <subcellularLocation>
        <location evidence="1">Cell outer membrane</location>
        <topology evidence="1">Multi-pass membrane protein</topology>
    </subcellularLocation>
</comment>
<dbReference type="GO" id="GO:0015483">
    <property type="term" value="F:long-chain fatty acid transporting porin activity"/>
    <property type="evidence" value="ECO:0007669"/>
    <property type="project" value="TreeGrafter"/>
</dbReference>
<evidence type="ECO:0000256" key="3">
    <source>
        <dbReference type="ARBA" id="ARBA00022452"/>
    </source>
</evidence>
<evidence type="ECO:0000256" key="6">
    <source>
        <dbReference type="ARBA" id="ARBA00023136"/>
    </source>
</evidence>
<dbReference type="RefSeq" id="WP_193907975.1">
    <property type="nucleotide sequence ID" value="NZ_PRDL01000001.1"/>
</dbReference>
<dbReference type="Pfam" id="PF03349">
    <property type="entry name" value="Toluene_X"/>
    <property type="match status" value="1"/>
</dbReference>
<dbReference type="SUPFAM" id="SSF56935">
    <property type="entry name" value="Porins"/>
    <property type="match status" value="1"/>
</dbReference>
<dbReference type="Proteomes" id="UP000652567">
    <property type="component" value="Unassembled WGS sequence"/>
</dbReference>
<dbReference type="PANTHER" id="PTHR35093:SF3">
    <property type="entry name" value="LONG-CHAIN FATTY ACID TRANSPORT PROTEIN"/>
    <property type="match status" value="1"/>
</dbReference>
<gene>
    <name evidence="9" type="ORF">C4F51_05750</name>
</gene>
<dbReference type="EMBL" id="PRDL01000001">
    <property type="protein sequence ID" value="MBE8716691.1"/>
    <property type="molecule type" value="Genomic_DNA"/>
</dbReference>
<keyword evidence="7" id="KW-0998">Cell outer membrane</keyword>
<comment type="caution">
    <text evidence="9">The sequence shown here is derived from an EMBL/GenBank/DDBJ whole genome shotgun (WGS) entry which is preliminary data.</text>
</comment>
<feature type="chain" id="PRO_5036699529" evidence="8">
    <location>
        <begin position="24"/>
        <end position="441"/>
    </location>
</feature>
<organism evidence="9 10">
    <name type="scientific">Cellvibrio polysaccharolyticus</name>
    <dbReference type="NCBI Taxonomy" id="2082724"/>
    <lineage>
        <taxon>Bacteria</taxon>
        <taxon>Pseudomonadati</taxon>
        <taxon>Pseudomonadota</taxon>
        <taxon>Gammaproteobacteria</taxon>
        <taxon>Cellvibrionales</taxon>
        <taxon>Cellvibrionaceae</taxon>
        <taxon>Cellvibrio</taxon>
    </lineage>
</organism>
<keyword evidence="5 8" id="KW-0732">Signal</keyword>
<evidence type="ECO:0000256" key="2">
    <source>
        <dbReference type="ARBA" id="ARBA00008163"/>
    </source>
</evidence>
<evidence type="ECO:0000256" key="1">
    <source>
        <dbReference type="ARBA" id="ARBA00004571"/>
    </source>
</evidence>
<dbReference type="AlphaFoldDB" id="A0A928V4F1"/>
<accession>A0A928V4F1</accession>
<name>A0A928V4F1_9GAMM</name>
<comment type="similarity">
    <text evidence="2">Belongs to the OmpP1/FadL family.</text>
</comment>
<feature type="signal peptide" evidence="8">
    <location>
        <begin position="1"/>
        <end position="23"/>
    </location>
</feature>
<evidence type="ECO:0000313" key="9">
    <source>
        <dbReference type="EMBL" id="MBE8716691.1"/>
    </source>
</evidence>
<reference evidence="9" key="1">
    <citation type="submission" date="2018-07" db="EMBL/GenBank/DDBJ databases">
        <title>Genome assembly of strain Ka43.</title>
        <authorList>
            <person name="Kukolya J."/>
            <person name="Nagy I."/>
            <person name="Horvath B."/>
            <person name="Toth A."/>
        </authorList>
    </citation>
    <scope>NUCLEOTIDE SEQUENCE</scope>
    <source>
        <strain evidence="9">KB43</strain>
    </source>
</reference>